<organism evidence="1 2">
    <name type="scientific">Entomophthora muscae</name>
    <dbReference type="NCBI Taxonomy" id="34485"/>
    <lineage>
        <taxon>Eukaryota</taxon>
        <taxon>Fungi</taxon>
        <taxon>Fungi incertae sedis</taxon>
        <taxon>Zoopagomycota</taxon>
        <taxon>Entomophthoromycotina</taxon>
        <taxon>Entomophthoromycetes</taxon>
        <taxon>Entomophthorales</taxon>
        <taxon>Entomophthoraceae</taxon>
        <taxon>Entomophthora</taxon>
    </lineage>
</organism>
<keyword evidence="2" id="KW-1185">Reference proteome</keyword>
<protein>
    <submittedName>
        <fullName evidence="1">Uncharacterized protein</fullName>
    </submittedName>
</protein>
<name>A0ACC2U2I8_9FUNG</name>
<sequence>MNLWFNQFYFIYSLPSTVLYLTPINPKKPQTSCLIFIVHQELPTAQYISLSTPPNPAYLEFTLEEILIYDPEAITRETNTVYREGHKITIPPLLFLNKYNYLPAYLVPMTLPLTPWPNCPQESVTTNESTSTQIFGVMYITLTGLIDSMVPASRPWALLGKLLFYIIKLAPILWWALPVGPAGRPPASSQEPPTGWIPDTAHNIFNSTSLSLLVPITWFCILWYHHYFLCLNQLTNQVKKNLLKFLLKGFCLKKLGFKSSFSSK</sequence>
<reference evidence="1" key="1">
    <citation type="submission" date="2022-04" db="EMBL/GenBank/DDBJ databases">
        <title>Genome of the entomopathogenic fungus Entomophthora muscae.</title>
        <authorList>
            <person name="Elya C."/>
            <person name="Lovett B.R."/>
            <person name="Lee E."/>
            <person name="Macias A.M."/>
            <person name="Hajek A.E."/>
            <person name="De Bivort B.L."/>
            <person name="Kasson M.T."/>
            <person name="De Fine Licht H.H."/>
            <person name="Stajich J.E."/>
        </authorList>
    </citation>
    <scope>NUCLEOTIDE SEQUENCE</scope>
    <source>
        <strain evidence="1">Berkeley</strain>
    </source>
</reference>
<accession>A0ACC2U2I8</accession>
<gene>
    <name evidence="1" type="ORF">DSO57_1017218</name>
</gene>
<dbReference type="Proteomes" id="UP001165960">
    <property type="component" value="Unassembled WGS sequence"/>
</dbReference>
<dbReference type="EMBL" id="QTSX02001492">
    <property type="protein sequence ID" value="KAJ9081204.1"/>
    <property type="molecule type" value="Genomic_DNA"/>
</dbReference>
<comment type="caution">
    <text evidence="1">The sequence shown here is derived from an EMBL/GenBank/DDBJ whole genome shotgun (WGS) entry which is preliminary data.</text>
</comment>
<evidence type="ECO:0000313" key="2">
    <source>
        <dbReference type="Proteomes" id="UP001165960"/>
    </source>
</evidence>
<evidence type="ECO:0000313" key="1">
    <source>
        <dbReference type="EMBL" id="KAJ9081204.1"/>
    </source>
</evidence>
<proteinExistence type="predicted"/>